<comment type="caution">
    <text evidence="2">The sequence shown here is derived from an EMBL/GenBank/DDBJ whole genome shotgun (WGS) entry which is preliminary data.</text>
</comment>
<keyword evidence="3" id="KW-1185">Reference proteome</keyword>
<evidence type="ECO:0000313" key="3">
    <source>
        <dbReference type="Proteomes" id="UP000316256"/>
    </source>
</evidence>
<keyword evidence="1" id="KW-0472">Membrane</keyword>
<accession>A0A541BNQ7</accession>
<evidence type="ECO:0000313" key="2">
    <source>
        <dbReference type="EMBL" id="TQF73961.1"/>
    </source>
</evidence>
<protein>
    <submittedName>
        <fullName evidence="2">Uncharacterized protein</fullName>
    </submittedName>
</protein>
<feature type="transmembrane region" description="Helical" evidence="1">
    <location>
        <begin position="36"/>
        <end position="57"/>
    </location>
</feature>
<name>A0A541BNQ7_9NOCA</name>
<dbReference type="RefSeq" id="WP_142095631.1">
    <property type="nucleotide sequence ID" value="NZ_VIGH01000002.1"/>
</dbReference>
<keyword evidence="1" id="KW-1133">Transmembrane helix</keyword>
<organism evidence="2 3">
    <name type="scientific">Rhodococcus spelaei</name>
    <dbReference type="NCBI Taxonomy" id="2546320"/>
    <lineage>
        <taxon>Bacteria</taxon>
        <taxon>Bacillati</taxon>
        <taxon>Actinomycetota</taxon>
        <taxon>Actinomycetes</taxon>
        <taxon>Mycobacteriales</taxon>
        <taxon>Nocardiaceae</taxon>
        <taxon>Rhodococcus</taxon>
    </lineage>
</organism>
<dbReference type="Proteomes" id="UP000316256">
    <property type="component" value="Unassembled WGS sequence"/>
</dbReference>
<sequence>MSAGVFFYLLSGGLLAACAAIREWEVPPTGSIGRGRLAHVLWVCLLASLVAAAALTYRHLIDLST</sequence>
<dbReference type="EMBL" id="VIGH01000002">
    <property type="protein sequence ID" value="TQF73961.1"/>
    <property type="molecule type" value="Genomic_DNA"/>
</dbReference>
<gene>
    <name evidence="2" type="ORF">FK531_04620</name>
</gene>
<reference evidence="2 3" key="1">
    <citation type="submission" date="2019-06" db="EMBL/GenBank/DDBJ databases">
        <title>Rhodococcus spaelei sp. nov., isolated from a cave.</title>
        <authorList>
            <person name="Lee S.D."/>
        </authorList>
    </citation>
    <scope>NUCLEOTIDE SEQUENCE [LARGE SCALE GENOMIC DNA]</scope>
    <source>
        <strain evidence="2 3">C9-5</strain>
    </source>
</reference>
<dbReference type="AlphaFoldDB" id="A0A541BNQ7"/>
<evidence type="ECO:0000256" key="1">
    <source>
        <dbReference type="SAM" id="Phobius"/>
    </source>
</evidence>
<proteinExistence type="predicted"/>
<keyword evidence="1" id="KW-0812">Transmembrane</keyword>